<name>A0A3E0U3X6_9GAMM</name>
<evidence type="ECO:0000259" key="1">
    <source>
        <dbReference type="Pfam" id="PF06527"/>
    </source>
</evidence>
<feature type="domain" description="Transposon Tn7 transposition protein TnsD C-terminal" evidence="2">
    <location>
        <begin position="196"/>
        <end position="290"/>
    </location>
</feature>
<dbReference type="InterPro" id="IPR009492">
    <property type="entry name" value="TniQ"/>
</dbReference>
<dbReference type="Pfam" id="PF15978">
    <property type="entry name" value="TnsD"/>
    <property type="match status" value="2"/>
</dbReference>
<dbReference type="Proteomes" id="UP000256899">
    <property type="component" value="Unassembled WGS sequence"/>
</dbReference>
<sequence length="508" mass="59424">MNLLPTPYPDELIYSVIARAGVHWGISSPKQLLDEIYEDRNVSSRLYFPNHITLISNKYPKVLGLDQETLIYKHTLFPLYAPFLLEHTRQQCLMWLCGSSKGAVHLATGHAASRLSPLIYLRYCPTCLFKQLKRYGEYYWQRIWQITGVDSCLEHGLLTNSIIKTQNPRKHQFVEACPRYCIHCSQTKPTQQSLLIAKQAQILLNMRSMVSPSFSQWTSFYYLLAQSAGAVRKNRIQHEEVKDRVIAFWSLPWLNSLGLDINSSDTNWLRCIFRKHRRAFSYLQHIIVMATLLPLDWRIDKTIDAVKKQKTTLDTHSNTTLFVRSAKLVSSYRVRWLRAVKALGIENARHSGFGDCYAWLYRNDNAWLRATNIEFRSTVTSVNQRVNWKSRDKKTVRTLIRLKNCHEATLDAPRWSANWYISSLKRSVTIEKNLEKLPLTQMFLARFSESIDEYQIRRLSREIIAIGSENKNLIYRSVLLRRAGLSEERLKPLTRKFLCQIMEIRCRD</sequence>
<feature type="domain" description="Transposon Tn7 transposition protein TnsD C-terminal" evidence="2">
    <location>
        <begin position="303"/>
        <end position="444"/>
    </location>
</feature>
<accession>A0A3E0U3X6</accession>
<evidence type="ECO:0000313" key="3">
    <source>
        <dbReference type="EMBL" id="REL31287.1"/>
    </source>
</evidence>
<organism evidence="3 4">
    <name type="scientific">Thalassotalea euphylliae</name>
    <dbReference type="NCBI Taxonomy" id="1655234"/>
    <lineage>
        <taxon>Bacteria</taxon>
        <taxon>Pseudomonadati</taxon>
        <taxon>Pseudomonadota</taxon>
        <taxon>Gammaproteobacteria</taxon>
        <taxon>Alteromonadales</taxon>
        <taxon>Colwelliaceae</taxon>
        <taxon>Thalassotalea</taxon>
    </lineage>
</organism>
<dbReference type="RefSeq" id="WP_116016000.1">
    <property type="nucleotide sequence ID" value="NZ_QUOT01000001.1"/>
</dbReference>
<reference evidence="4" key="1">
    <citation type="submission" date="2018-08" db="EMBL/GenBank/DDBJ databases">
        <title>Thalassotalea euphylliae genome.</title>
        <authorList>
            <person name="Summers S."/>
            <person name="Rice S.A."/>
            <person name="Freckelton M.L."/>
            <person name="Nedved B.T."/>
            <person name="Hadfield M.G."/>
        </authorList>
    </citation>
    <scope>NUCLEOTIDE SEQUENCE [LARGE SCALE GENOMIC DNA]</scope>
    <source>
        <strain evidence="4">H3</strain>
    </source>
</reference>
<evidence type="ECO:0000313" key="4">
    <source>
        <dbReference type="Proteomes" id="UP000256899"/>
    </source>
</evidence>
<protein>
    <submittedName>
        <fullName evidence="3">Transposase</fullName>
    </submittedName>
</protein>
<comment type="caution">
    <text evidence="3">The sequence shown here is derived from an EMBL/GenBank/DDBJ whole genome shotgun (WGS) entry which is preliminary data.</text>
</comment>
<keyword evidence="4" id="KW-1185">Reference proteome</keyword>
<gene>
    <name evidence="3" type="ORF">DXX94_11515</name>
</gene>
<evidence type="ECO:0000259" key="2">
    <source>
        <dbReference type="Pfam" id="PF15978"/>
    </source>
</evidence>
<feature type="domain" description="TniQ" evidence="1">
    <location>
        <begin position="5"/>
        <end position="157"/>
    </location>
</feature>
<dbReference type="InterPro" id="IPR032750">
    <property type="entry name" value="TnsD_C"/>
</dbReference>
<dbReference type="EMBL" id="QUOT01000001">
    <property type="protein sequence ID" value="REL31287.1"/>
    <property type="molecule type" value="Genomic_DNA"/>
</dbReference>
<dbReference type="AlphaFoldDB" id="A0A3E0U3X6"/>
<dbReference type="Pfam" id="PF06527">
    <property type="entry name" value="TniQ"/>
    <property type="match status" value="1"/>
</dbReference>
<proteinExistence type="predicted"/>